<accession>A0ABP6Q3F3</accession>
<sequence>MSTHRALTMLWEDWAEVRSALPEGRGEELDDLVEQLADEGDPVVVRALAVRVARLLLDLGDEHEIRAELRGGDRDEHGAGPDDEAWFGLAERLAVRADPARPTSEEIAAAPDLLPDAAMLDAADLAAAGLPPDPPGLIRLDPETGPSRWPAFQFGPDGLPRPVVQEINTLLGSDEDPFAVAEWWLGRNGWLGGVPADLLGAIPDDRLLAAARALGTEG</sequence>
<evidence type="ECO:0000313" key="1">
    <source>
        <dbReference type="EMBL" id="GAA3199214.1"/>
    </source>
</evidence>
<dbReference type="RefSeq" id="WP_344822922.1">
    <property type="nucleotide sequence ID" value="NZ_BAAAUV010000003.1"/>
</dbReference>
<organism evidence="1 2">
    <name type="scientific">Actinocorallia longicatena</name>
    <dbReference type="NCBI Taxonomy" id="111803"/>
    <lineage>
        <taxon>Bacteria</taxon>
        <taxon>Bacillati</taxon>
        <taxon>Actinomycetota</taxon>
        <taxon>Actinomycetes</taxon>
        <taxon>Streptosporangiales</taxon>
        <taxon>Thermomonosporaceae</taxon>
        <taxon>Actinocorallia</taxon>
    </lineage>
</organism>
<dbReference type="Proteomes" id="UP001501237">
    <property type="component" value="Unassembled WGS sequence"/>
</dbReference>
<proteinExistence type="predicted"/>
<protein>
    <submittedName>
        <fullName evidence="1">Uncharacterized protein</fullName>
    </submittedName>
</protein>
<comment type="caution">
    <text evidence="1">The sequence shown here is derived from an EMBL/GenBank/DDBJ whole genome shotgun (WGS) entry which is preliminary data.</text>
</comment>
<evidence type="ECO:0000313" key="2">
    <source>
        <dbReference type="Proteomes" id="UP001501237"/>
    </source>
</evidence>
<gene>
    <name evidence="1" type="ORF">GCM10010468_11290</name>
</gene>
<dbReference type="EMBL" id="BAAAUV010000003">
    <property type="protein sequence ID" value="GAA3199214.1"/>
    <property type="molecule type" value="Genomic_DNA"/>
</dbReference>
<reference evidence="2" key="1">
    <citation type="journal article" date="2019" name="Int. J. Syst. Evol. Microbiol.">
        <title>The Global Catalogue of Microorganisms (GCM) 10K type strain sequencing project: providing services to taxonomists for standard genome sequencing and annotation.</title>
        <authorList>
            <consortium name="The Broad Institute Genomics Platform"/>
            <consortium name="The Broad Institute Genome Sequencing Center for Infectious Disease"/>
            <person name="Wu L."/>
            <person name="Ma J."/>
        </authorList>
    </citation>
    <scope>NUCLEOTIDE SEQUENCE [LARGE SCALE GENOMIC DNA]</scope>
    <source>
        <strain evidence="2">JCM 9377</strain>
    </source>
</reference>
<name>A0ABP6Q3F3_9ACTN</name>
<keyword evidence="2" id="KW-1185">Reference proteome</keyword>